<dbReference type="NCBIfam" id="TIGR02262">
    <property type="entry name" value="benz_CoA_lig"/>
    <property type="match status" value="1"/>
</dbReference>
<dbReference type="SUPFAM" id="SSF56801">
    <property type="entry name" value="Acetyl-CoA synthetase-like"/>
    <property type="match status" value="1"/>
</dbReference>
<dbReference type="InterPro" id="IPR011957">
    <property type="entry name" value="Benz_CoA_lig"/>
</dbReference>
<feature type="region of interest" description="Disordered" evidence="2">
    <location>
        <begin position="26"/>
        <end position="51"/>
    </location>
</feature>
<name>A0A7X0M5G6_9ACTN</name>
<dbReference type="GO" id="GO:0016405">
    <property type="term" value="F:CoA-ligase activity"/>
    <property type="evidence" value="ECO:0007669"/>
    <property type="project" value="InterPro"/>
</dbReference>
<dbReference type="Proteomes" id="UP000555564">
    <property type="component" value="Unassembled WGS sequence"/>
</dbReference>
<dbReference type="InterPro" id="IPR000873">
    <property type="entry name" value="AMP-dep_synth/lig_dom"/>
</dbReference>
<gene>
    <name evidence="5" type="ORF">BJ992_002084</name>
</gene>
<organism evidence="5 6">
    <name type="scientific">Sphaerisporangium rubeum</name>
    <dbReference type="NCBI Taxonomy" id="321317"/>
    <lineage>
        <taxon>Bacteria</taxon>
        <taxon>Bacillati</taxon>
        <taxon>Actinomycetota</taxon>
        <taxon>Actinomycetes</taxon>
        <taxon>Streptosporangiales</taxon>
        <taxon>Streptosporangiaceae</taxon>
        <taxon>Sphaerisporangium</taxon>
    </lineage>
</organism>
<dbReference type="Pfam" id="PF13193">
    <property type="entry name" value="AMP-binding_C"/>
    <property type="match status" value="1"/>
</dbReference>
<dbReference type="GO" id="GO:0044550">
    <property type="term" value="P:secondary metabolite biosynthetic process"/>
    <property type="evidence" value="ECO:0007669"/>
    <property type="project" value="TreeGrafter"/>
</dbReference>
<comment type="caution">
    <text evidence="5">The sequence shown here is derived from an EMBL/GenBank/DDBJ whole genome shotgun (WGS) entry which is preliminary data.</text>
</comment>
<keyword evidence="1 5" id="KW-0436">Ligase</keyword>
<dbReference type="GO" id="GO:0016878">
    <property type="term" value="F:acid-thiol ligase activity"/>
    <property type="evidence" value="ECO:0007669"/>
    <property type="project" value="TreeGrafter"/>
</dbReference>
<dbReference type="PANTHER" id="PTHR43352:SF1">
    <property type="entry name" value="ANTHRANILATE--COA LIGASE"/>
    <property type="match status" value="1"/>
</dbReference>
<dbReference type="InterPro" id="IPR025110">
    <property type="entry name" value="AMP-bd_C"/>
</dbReference>
<evidence type="ECO:0000259" key="3">
    <source>
        <dbReference type="Pfam" id="PF00501"/>
    </source>
</evidence>
<dbReference type="InterPro" id="IPR020845">
    <property type="entry name" value="AMP-binding_CS"/>
</dbReference>
<feature type="domain" description="AMP-binding enzyme C-terminal" evidence="4">
    <location>
        <begin position="472"/>
        <end position="544"/>
    </location>
</feature>
<sequence>MNTAFSEMRAEAFPADDVVVSRARALMDSSSPRRTGPSRVTQPRAGGPMRYEDVPREFNIATHFVDRNDPARTALITPQGRTTYGELAVRVNRVGNALREIGVRQGDRVLIALADGVDFVATWYGAQKIGAVTAEVYTFLQPKDYRYYADYVEPAVVVADGATLDSLRAAGIRNLLVTGVAPGDLHDGERHFETLVAAQPAELDAAPTTRDDVAIFKFTTGSTGAPKACVLAARAPRLSFEWFARGVLDMRPDDVVLPVPKLFFGYARDLTALFPFGVGAAGIAFPERSTADKMFELIAEHRPTVLVNVPTMMSAMVNHPEAAAQDLSCLRVCLSAGEALPPDLHRAWIETFGVEVIDCIGSSEVYHGYLSNRPGAARQGSLGQAVPGYRARVVDSGGDTVPDGEVGVLEIVGETCALEYWRSPEKSAQTFPAPHTVRSGDLFSRDADGFFYYKGRADDLLKVSGVWVAPSEIENCLRAHPAVADCAVVGYQVDGLTLPRAWVVARRPVTADELKNHVRATLAPHKYPRDVRFVDDLPETANGKLDRRALRDAV</sequence>
<dbReference type="AlphaFoldDB" id="A0A7X0M5G6"/>
<dbReference type="PANTHER" id="PTHR43352">
    <property type="entry name" value="ACETYL-COA SYNTHETASE"/>
    <property type="match status" value="1"/>
</dbReference>
<evidence type="ECO:0000259" key="4">
    <source>
        <dbReference type="Pfam" id="PF13193"/>
    </source>
</evidence>
<feature type="domain" description="AMP-dependent synthetase/ligase" evidence="3">
    <location>
        <begin position="68"/>
        <end position="421"/>
    </location>
</feature>
<evidence type="ECO:0000256" key="1">
    <source>
        <dbReference type="ARBA" id="ARBA00022598"/>
    </source>
</evidence>
<feature type="compositionally biased region" description="Polar residues" evidence="2">
    <location>
        <begin position="28"/>
        <end position="41"/>
    </location>
</feature>
<proteinExistence type="predicted"/>
<dbReference type="Pfam" id="PF00501">
    <property type="entry name" value="AMP-binding"/>
    <property type="match status" value="1"/>
</dbReference>
<evidence type="ECO:0000313" key="6">
    <source>
        <dbReference type="Proteomes" id="UP000555564"/>
    </source>
</evidence>
<reference evidence="5 6" key="1">
    <citation type="submission" date="2020-08" db="EMBL/GenBank/DDBJ databases">
        <title>Sequencing the genomes of 1000 actinobacteria strains.</title>
        <authorList>
            <person name="Klenk H.-P."/>
        </authorList>
    </citation>
    <scope>NUCLEOTIDE SEQUENCE [LARGE SCALE GENOMIC DNA]</scope>
    <source>
        <strain evidence="5 6">DSM 44936</strain>
    </source>
</reference>
<dbReference type="InterPro" id="IPR042099">
    <property type="entry name" value="ANL_N_sf"/>
</dbReference>
<dbReference type="PROSITE" id="PS00455">
    <property type="entry name" value="AMP_BINDING"/>
    <property type="match status" value="1"/>
</dbReference>
<evidence type="ECO:0000256" key="2">
    <source>
        <dbReference type="SAM" id="MobiDB-lite"/>
    </source>
</evidence>
<dbReference type="RefSeq" id="WP_343072587.1">
    <property type="nucleotide sequence ID" value="NZ_BAAALO010000030.1"/>
</dbReference>
<keyword evidence="6" id="KW-1185">Reference proteome</keyword>
<dbReference type="InterPro" id="IPR045851">
    <property type="entry name" value="AMP-bd_C_sf"/>
</dbReference>
<dbReference type="EMBL" id="JACHIU010000001">
    <property type="protein sequence ID" value="MBB6472653.1"/>
    <property type="molecule type" value="Genomic_DNA"/>
</dbReference>
<accession>A0A7X0M5G6</accession>
<dbReference type="GO" id="GO:0005524">
    <property type="term" value="F:ATP binding"/>
    <property type="evidence" value="ECO:0007669"/>
    <property type="project" value="InterPro"/>
</dbReference>
<protein>
    <submittedName>
        <fullName evidence="5">Benzoate-CoA ligase family protein</fullName>
    </submittedName>
</protein>
<dbReference type="Gene3D" id="3.40.50.12780">
    <property type="entry name" value="N-terminal domain of ligase-like"/>
    <property type="match status" value="1"/>
</dbReference>
<dbReference type="Gene3D" id="3.30.300.30">
    <property type="match status" value="1"/>
</dbReference>
<evidence type="ECO:0000313" key="5">
    <source>
        <dbReference type="EMBL" id="MBB6472653.1"/>
    </source>
</evidence>